<evidence type="ECO:0000256" key="1">
    <source>
        <dbReference type="SAM" id="MobiDB-lite"/>
    </source>
</evidence>
<dbReference type="AlphaFoldDB" id="A0A2P6NEB3"/>
<feature type="region of interest" description="Disordered" evidence="1">
    <location>
        <begin position="138"/>
        <end position="159"/>
    </location>
</feature>
<sequence length="159" mass="18057">MPNEIGCGKLRRLCSREIVKFVGIFATTVRAFQQHNNRTLISVWSLLGCCSTDKPASRNLSTNQLLHPIAPFQPCAQVHKTKKAFQKRFKVRPNGNLVCWPRGKGGKQKEFGLEHKKAQTCKNSLFAYKKFDSFYFLKPNPRPNKPQPAQKIPSGETLD</sequence>
<dbReference type="InParanoid" id="A0A2P6NEB3"/>
<organism evidence="2 3">
    <name type="scientific">Planoprotostelium fungivorum</name>
    <dbReference type="NCBI Taxonomy" id="1890364"/>
    <lineage>
        <taxon>Eukaryota</taxon>
        <taxon>Amoebozoa</taxon>
        <taxon>Evosea</taxon>
        <taxon>Variosea</taxon>
        <taxon>Cavosteliida</taxon>
        <taxon>Cavosteliaceae</taxon>
        <taxon>Planoprotostelium</taxon>
    </lineage>
</organism>
<name>A0A2P6NEB3_9EUKA</name>
<keyword evidence="3" id="KW-1185">Reference proteome</keyword>
<dbReference type="EMBL" id="MDYQ01000106">
    <property type="protein sequence ID" value="PRP82293.1"/>
    <property type="molecule type" value="Genomic_DNA"/>
</dbReference>
<evidence type="ECO:0000313" key="3">
    <source>
        <dbReference type="Proteomes" id="UP000241769"/>
    </source>
</evidence>
<reference evidence="2 3" key="1">
    <citation type="journal article" date="2018" name="Genome Biol. Evol.">
        <title>Multiple Roots of Fruiting Body Formation in Amoebozoa.</title>
        <authorList>
            <person name="Hillmann F."/>
            <person name="Forbes G."/>
            <person name="Novohradska S."/>
            <person name="Ferling I."/>
            <person name="Riege K."/>
            <person name="Groth M."/>
            <person name="Westermann M."/>
            <person name="Marz M."/>
            <person name="Spaller T."/>
            <person name="Winckler T."/>
            <person name="Schaap P."/>
            <person name="Glockner G."/>
        </authorList>
    </citation>
    <scope>NUCLEOTIDE SEQUENCE [LARGE SCALE GENOMIC DNA]</scope>
    <source>
        <strain evidence="2 3">Jena</strain>
    </source>
</reference>
<protein>
    <submittedName>
        <fullName evidence="2">Uncharacterized protein</fullName>
    </submittedName>
</protein>
<dbReference type="Proteomes" id="UP000241769">
    <property type="component" value="Unassembled WGS sequence"/>
</dbReference>
<gene>
    <name evidence="2" type="ORF">PROFUN_10365</name>
</gene>
<comment type="caution">
    <text evidence="2">The sequence shown here is derived from an EMBL/GenBank/DDBJ whole genome shotgun (WGS) entry which is preliminary data.</text>
</comment>
<evidence type="ECO:0000313" key="2">
    <source>
        <dbReference type="EMBL" id="PRP82293.1"/>
    </source>
</evidence>
<proteinExistence type="predicted"/>
<accession>A0A2P6NEB3</accession>